<proteinExistence type="predicted"/>
<feature type="domain" description="Bacteriophage phiJL001 Gp84 C-terminal" evidence="1">
    <location>
        <begin position="187"/>
        <end position="262"/>
    </location>
</feature>
<dbReference type="AlphaFoldDB" id="A0AAP2K2Q7"/>
<sequence length="271" mass="30129">MSWNKHEYSTANGLPVSLYAFMRNDAKGFYYTNADQAIELDGKTWLPLAISDNGIRTGEGGSLEVTVPSVSDVAQLFRGVPPSSPLRVLIHRWHVEDDTGEFRTVWLGTIKEVKRQSADQTKLITASVGSTFTRSGLRLTYGRACPYALYDHHCRVNPLTVMVPSVPIVSLDGATITVAFPDTFADGYFSGGYIEWDDDGYTERRGLRVHSANQLSLFGGTDRLEIGMRVNLFPGCDRTIKTCNDKFNNTLNYGGQPHMPGKSPYEIMKLF</sequence>
<organism evidence="2 3">
    <name type="scientific">Providencia rettgeri</name>
    <dbReference type="NCBI Taxonomy" id="587"/>
    <lineage>
        <taxon>Bacteria</taxon>
        <taxon>Pseudomonadati</taxon>
        <taxon>Pseudomonadota</taxon>
        <taxon>Gammaproteobacteria</taxon>
        <taxon>Enterobacterales</taxon>
        <taxon>Morganellaceae</taxon>
        <taxon>Providencia</taxon>
    </lineage>
</organism>
<evidence type="ECO:0000313" key="2">
    <source>
        <dbReference type="EMBL" id="MBX6983106.1"/>
    </source>
</evidence>
<accession>A0AAP2K2Q7</accession>
<comment type="caution">
    <text evidence="2">The sequence shown here is derived from an EMBL/GenBank/DDBJ whole genome shotgun (WGS) entry which is preliminary data.</text>
</comment>
<gene>
    <name evidence="2" type="ORF">EX242_22975</name>
</gene>
<dbReference type="RefSeq" id="WP_131680079.1">
    <property type="nucleotide sequence ID" value="NZ_SHCZ01000049.1"/>
</dbReference>
<protein>
    <submittedName>
        <fullName evidence="2">DUF2163 domain-containing protein</fullName>
    </submittedName>
</protein>
<dbReference type="EMBL" id="SHDO01000053">
    <property type="protein sequence ID" value="MBX6983106.1"/>
    <property type="molecule type" value="Genomic_DNA"/>
</dbReference>
<dbReference type="Pfam" id="PF09356">
    <property type="entry name" value="Phage_BR0599"/>
    <property type="match status" value="1"/>
</dbReference>
<name>A0AAP2K2Q7_PRORE</name>
<dbReference type="NCBIfam" id="TIGR02218">
    <property type="entry name" value="phg_TIGR02218"/>
    <property type="match status" value="1"/>
</dbReference>
<evidence type="ECO:0000313" key="3">
    <source>
        <dbReference type="Proteomes" id="UP000824410"/>
    </source>
</evidence>
<dbReference type="InterPro" id="IPR011928">
    <property type="entry name" value="Phage_phiJL001_Gp84"/>
</dbReference>
<dbReference type="Pfam" id="PF09931">
    <property type="entry name" value="Phage_phiJL001_Gp84_N"/>
    <property type="match status" value="1"/>
</dbReference>
<dbReference type="InterPro" id="IPR018964">
    <property type="entry name" value="Phage_phiJL001_Gp84_C"/>
</dbReference>
<evidence type="ECO:0000259" key="1">
    <source>
        <dbReference type="Pfam" id="PF09356"/>
    </source>
</evidence>
<dbReference type="Proteomes" id="UP000824410">
    <property type="component" value="Unassembled WGS sequence"/>
</dbReference>
<reference evidence="2" key="1">
    <citation type="submission" date="2019-02" db="EMBL/GenBank/DDBJ databases">
        <title>Genomic characterization of isolates from hospital effluents in KZN, South Africa.</title>
        <authorList>
            <person name="Ntshobeni N."/>
            <person name="Allam M."/>
            <person name="Ismail A."/>
            <person name="Amoako D."/>
            <person name="Essack S."/>
            <person name="Chenia H."/>
        </authorList>
    </citation>
    <scope>NUCLEOTIDE SEQUENCE</scope>
    <source>
        <strain evidence="2">AFE97_S1</strain>
    </source>
</reference>